<accession>Q05I70</accession>
<protein>
    <submittedName>
        <fullName evidence="1">ISXo8 transposase</fullName>
    </submittedName>
</protein>
<organism evidence="1 2">
    <name type="scientific">Xanthomonas oryzae pv. oryzae (strain KACC10331 / KXO85)</name>
    <dbReference type="NCBI Taxonomy" id="291331"/>
    <lineage>
        <taxon>Bacteria</taxon>
        <taxon>Pseudomonadati</taxon>
        <taxon>Pseudomonadota</taxon>
        <taxon>Gammaproteobacteria</taxon>
        <taxon>Lysobacterales</taxon>
        <taxon>Lysobacteraceae</taxon>
        <taxon>Xanthomonas</taxon>
    </lineage>
</organism>
<dbReference type="KEGG" id="xoo:XOO4704"/>
<dbReference type="STRING" id="291331.XOO4704"/>
<evidence type="ECO:0000313" key="2">
    <source>
        <dbReference type="Proteomes" id="UP000006735"/>
    </source>
</evidence>
<dbReference type="AlphaFoldDB" id="Q05I70"/>
<name>Q05I70_XANOR</name>
<keyword evidence="2" id="KW-1185">Reference proteome</keyword>
<sequence length="40" mass="4269">MLTTLSRKSAGAHWSRDDTGFSIPNVLPVGARACYCGLES</sequence>
<reference evidence="1 2" key="1">
    <citation type="journal article" date="2005" name="Nucleic Acids Res.">
        <title>The genome sequence of Xanthomonas oryzae pathovar oryzae KACC10331, the bacterial blight pathogen of rice.</title>
        <authorList>
            <person name="Lee B.M."/>
            <person name="Park Y.J."/>
            <person name="Park D.S."/>
            <person name="Kang H.W."/>
            <person name="Kim J.G."/>
            <person name="Song E.S."/>
            <person name="Park I.C."/>
            <person name="Yoon U.H."/>
            <person name="Hahn J.H."/>
            <person name="Koo B.S."/>
            <person name="Lee G.B."/>
            <person name="Kim H."/>
            <person name="Park H.S."/>
            <person name="Yoon K.O."/>
            <person name="Kim J.H."/>
            <person name="Jung C.H."/>
            <person name="Koh N.H."/>
            <person name="Seo J.S."/>
            <person name="Go S.J."/>
        </authorList>
    </citation>
    <scope>NUCLEOTIDE SEQUENCE [LARGE SCALE GENOMIC DNA]</scope>
    <source>
        <strain evidence="2">KACC10331 / KXO85</strain>
    </source>
</reference>
<dbReference type="Proteomes" id="UP000006735">
    <property type="component" value="Chromosome"/>
</dbReference>
<proteinExistence type="predicted"/>
<gene>
    <name evidence="1" type="ordered locus">XOO4704</name>
</gene>
<evidence type="ECO:0000313" key="1">
    <source>
        <dbReference type="EMBL" id="ABJ89854.1"/>
    </source>
</evidence>
<dbReference type="EMBL" id="AE013598">
    <property type="protein sequence ID" value="ABJ89854.1"/>
    <property type="molecule type" value="Genomic_DNA"/>
</dbReference>
<dbReference type="HOGENOM" id="CLU_3298708_0_0_6"/>